<protein>
    <submittedName>
        <fullName evidence="4">Uncharacterized protein</fullName>
    </submittedName>
</protein>
<dbReference type="AlphaFoldDB" id="A0AAN7Q9U0"/>
<feature type="region of interest" description="Disordered" evidence="1">
    <location>
        <begin position="149"/>
        <end position="176"/>
    </location>
</feature>
<evidence type="ECO:0000256" key="1">
    <source>
        <dbReference type="SAM" id="MobiDB-lite"/>
    </source>
</evidence>
<evidence type="ECO:0000313" key="4">
    <source>
        <dbReference type="EMBL" id="KAK4887452.1"/>
    </source>
</evidence>
<dbReference type="PROSITE" id="PS50090">
    <property type="entry name" value="MYB_LIKE"/>
    <property type="match status" value="1"/>
</dbReference>
<name>A0AAN7Q9U0_9COLE</name>
<dbReference type="InterPro" id="IPR006578">
    <property type="entry name" value="MADF-dom"/>
</dbReference>
<dbReference type="SMART" id="SM00595">
    <property type="entry name" value="MADF"/>
    <property type="match status" value="1"/>
</dbReference>
<keyword evidence="5" id="KW-1185">Reference proteome</keyword>
<feature type="domain" description="Myb-like" evidence="2">
    <location>
        <begin position="1"/>
        <end position="63"/>
    </location>
</feature>
<sequence length="176" mass="20219">MDGWTVEEVDELICLIHGNSILYDMSLPGYSNRDVKGDLWRKAASKISNKNVDQCKAKWQLLRTGHRKRRNVYTSSGLGAKQKKQWEYYKQLSFLEPHLAERETITNVNEPNLSHSEVNGIVPGTYYLQPVNSESNDLQRENCSVHLSEETEELDQTLVEKKPTEDVKPNIKKKTG</sequence>
<dbReference type="PANTHER" id="PTHR12243">
    <property type="entry name" value="MADF DOMAIN TRANSCRIPTION FACTOR"/>
    <property type="match status" value="1"/>
</dbReference>
<organism evidence="4 5">
    <name type="scientific">Aquatica leii</name>
    <dbReference type="NCBI Taxonomy" id="1421715"/>
    <lineage>
        <taxon>Eukaryota</taxon>
        <taxon>Metazoa</taxon>
        <taxon>Ecdysozoa</taxon>
        <taxon>Arthropoda</taxon>
        <taxon>Hexapoda</taxon>
        <taxon>Insecta</taxon>
        <taxon>Pterygota</taxon>
        <taxon>Neoptera</taxon>
        <taxon>Endopterygota</taxon>
        <taxon>Coleoptera</taxon>
        <taxon>Polyphaga</taxon>
        <taxon>Elateriformia</taxon>
        <taxon>Elateroidea</taxon>
        <taxon>Lampyridae</taxon>
        <taxon>Luciolinae</taxon>
        <taxon>Aquatica</taxon>
    </lineage>
</organism>
<dbReference type="Proteomes" id="UP001353858">
    <property type="component" value="Unassembled WGS sequence"/>
</dbReference>
<evidence type="ECO:0000313" key="5">
    <source>
        <dbReference type="Proteomes" id="UP001353858"/>
    </source>
</evidence>
<reference evidence="5" key="1">
    <citation type="submission" date="2023-01" db="EMBL/GenBank/DDBJ databases">
        <title>Key to firefly adult light organ development and bioluminescence: homeobox transcription factors regulate luciferase expression and transportation to peroxisome.</title>
        <authorList>
            <person name="Fu X."/>
        </authorList>
    </citation>
    <scope>NUCLEOTIDE SEQUENCE [LARGE SCALE GENOMIC DNA]</scope>
</reference>
<proteinExistence type="predicted"/>
<evidence type="ECO:0000259" key="2">
    <source>
        <dbReference type="PROSITE" id="PS50090"/>
    </source>
</evidence>
<dbReference type="Pfam" id="PF10545">
    <property type="entry name" value="MADF_DNA_bdg"/>
    <property type="match status" value="1"/>
</dbReference>
<evidence type="ECO:0000259" key="3">
    <source>
        <dbReference type="PROSITE" id="PS51029"/>
    </source>
</evidence>
<feature type="domain" description="MADF" evidence="3">
    <location>
        <begin position="11"/>
        <end position="100"/>
    </location>
</feature>
<dbReference type="EMBL" id="JARPUR010000001">
    <property type="protein sequence ID" value="KAK4887452.1"/>
    <property type="molecule type" value="Genomic_DNA"/>
</dbReference>
<dbReference type="InterPro" id="IPR001005">
    <property type="entry name" value="SANT/Myb"/>
</dbReference>
<comment type="caution">
    <text evidence="4">The sequence shown here is derived from an EMBL/GenBank/DDBJ whole genome shotgun (WGS) entry which is preliminary data.</text>
</comment>
<dbReference type="PANTHER" id="PTHR12243:SF67">
    <property type="entry name" value="COREPRESSOR OF PANGOLIN, ISOFORM A-RELATED"/>
    <property type="match status" value="1"/>
</dbReference>
<feature type="compositionally biased region" description="Basic and acidic residues" evidence="1">
    <location>
        <begin position="158"/>
        <end position="169"/>
    </location>
</feature>
<accession>A0AAN7Q9U0</accession>
<dbReference type="PROSITE" id="PS51029">
    <property type="entry name" value="MADF"/>
    <property type="match status" value="1"/>
</dbReference>
<dbReference type="InterPro" id="IPR039353">
    <property type="entry name" value="TF_Adf1"/>
</dbReference>
<gene>
    <name evidence="4" type="ORF">RN001_003723</name>
</gene>